<comment type="subunit">
    <text evidence="3 9">Tetramer of two alpha and two beta chains.</text>
</comment>
<feature type="region of interest" description="Disordered" evidence="11">
    <location>
        <begin position="1"/>
        <end position="20"/>
    </location>
</feature>
<dbReference type="PANTHER" id="PTHR43406">
    <property type="entry name" value="TRYPTOPHAN SYNTHASE, ALPHA CHAIN"/>
    <property type="match status" value="1"/>
</dbReference>
<evidence type="ECO:0000256" key="8">
    <source>
        <dbReference type="ARBA" id="ARBA00049047"/>
    </source>
</evidence>
<dbReference type="InterPro" id="IPR011060">
    <property type="entry name" value="RibuloseP-bd_barrel"/>
</dbReference>
<accession>A0A516Q0S0</accession>
<dbReference type="EC" id="4.2.1.20" evidence="9"/>
<evidence type="ECO:0000313" key="12">
    <source>
        <dbReference type="EMBL" id="QDP96972.1"/>
    </source>
</evidence>
<reference evidence="12 13" key="1">
    <citation type="submission" date="2019-07" db="EMBL/GenBank/DDBJ databases">
        <title>Microlunatus dokdonensis sp. nov. isolated from the rhizospheric soil of the wild plant Elymus tsukushiensis.</title>
        <authorList>
            <person name="Ghim S.-Y."/>
            <person name="Hwang Y.-J."/>
            <person name="Son J.-S."/>
            <person name="Shin J.-H."/>
        </authorList>
    </citation>
    <scope>NUCLEOTIDE SEQUENCE [LARGE SCALE GENOMIC DNA]</scope>
    <source>
        <strain evidence="12 13">KUDC0627</strain>
    </source>
</reference>
<evidence type="ECO:0000256" key="7">
    <source>
        <dbReference type="ARBA" id="ARBA00023239"/>
    </source>
</evidence>
<evidence type="ECO:0000256" key="3">
    <source>
        <dbReference type="ARBA" id="ARBA00011270"/>
    </source>
</evidence>
<keyword evidence="13" id="KW-1185">Reference proteome</keyword>
<feature type="active site" description="Proton acceptor" evidence="9">
    <location>
        <position position="93"/>
    </location>
</feature>
<dbReference type="FunFam" id="3.20.20.70:FF:000037">
    <property type="entry name" value="Tryptophan synthase alpha chain"/>
    <property type="match status" value="1"/>
</dbReference>
<comment type="function">
    <text evidence="1 9">The alpha subunit is responsible for the aldol cleavage of indoleglycerol phosphate to indole and glyceraldehyde 3-phosphate.</text>
</comment>
<dbReference type="InterPro" id="IPR013785">
    <property type="entry name" value="Aldolase_TIM"/>
</dbReference>
<dbReference type="InterPro" id="IPR018204">
    <property type="entry name" value="Trp_synthase_alpha_AS"/>
</dbReference>
<evidence type="ECO:0000313" key="13">
    <source>
        <dbReference type="Proteomes" id="UP000319263"/>
    </source>
</evidence>
<comment type="similarity">
    <text evidence="9 10">Belongs to the TrpA family.</text>
</comment>
<evidence type="ECO:0000256" key="1">
    <source>
        <dbReference type="ARBA" id="ARBA00003365"/>
    </source>
</evidence>
<dbReference type="SUPFAM" id="SSF51366">
    <property type="entry name" value="Ribulose-phoshate binding barrel"/>
    <property type="match status" value="1"/>
</dbReference>
<dbReference type="UniPathway" id="UPA00035">
    <property type="reaction ID" value="UER00044"/>
</dbReference>
<feature type="active site" description="Proton acceptor" evidence="9">
    <location>
        <position position="82"/>
    </location>
</feature>
<dbReference type="NCBIfam" id="TIGR00262">
    <property type="entry name" value="trpA"/>
    <property type="match status" value="1"/>
</dbReference>
<dbReference type="Pfam" id="PF00290">
    <property type="entry name" value="Trp_syntA"/>
    <property type="match status" value="1"/>
</dbReference>
<feature type="compositionally biased region" description="Basic and acidic residues" evidence="11">
    <location>
        <begin position="9"/>
        <end position="20"/>
    </location>
</feature>
<organism evidence="12 13">
    <name type="scientific">Microlunatus elymi</name>
    <dbReference type="NCBI Taxonomy" id="2596828"/>
    <lineage>
        <taxon>Bacteria</taxon>
        <taxon>Bacillati</taxon>
        <taxon>Actinomycetota</taxon>
        <taxon>Actinomycetes</taxon>
        <taxon>Propionibacteriales</taxon>
        <taxon>Propionibacteriaceae</taxon>
        <taxon>Microlunatus</taxon>
    </lineage>
</organism>
<sequence>MVRRHPRRGDREQRTVSAHEDRFDEGISGKIFSAAKADGRGALVGYLPVGYPSVPGSLAAMRALCGVGPSGEKEYEGVDLVEIGMPYSDPVMDGPTIQKAATRALERGVRVRDVFSAVEAVAETGTAAVVMIYWNLVERYGPDAFARDLAAAGGAGLITPDLTPDEAEDWFAASDAHGLDRVFLVAPSSSDRRLAETLAACRGWVYATSLMGVTGARAQTSSAAPTLVQRIRTAVPSARIGVGLGVSTGAQAAEISAYADAAIVGSALVSRLIEADEAGRPDDLTGLRTVVSELATGIRSGLVSPAGTSV</sequence>
<evidence type="ECO:0000256" key="6">
    <source>
        <dbReference type="ARBA" id="ARBA00023141"/>
    </source>
</evidence>
<comment type="catalytic activity">
    <reaction evidence="8 9">
        <text>(1S,2R)-1-C-(indol-3-yl)glycerol 3-phosphate + L-serine = D-glyceraldehyde 3-phosphate + L-tryptophan + H2O</text>
        <dbReference type="Rhea" id="RHEA:10532"/>
        <dbReference type="ChEBI" id="CHEBI:15377"/>
        <dbReference type="ChEBI" id="CHEBI:33384"/>
        <dbReference type="ChEBI" id="CHEBI:57912"/>
        <dbReference type="ChEBI" id="CHEBI:58866"/>
        <dbReference type="ChEBI" id="CHEBI:59776"/>
        <dbReference type="EC" id="4.2.1.20"/>
    </reaction>
</comment>
<dbReference type="AlphaFoldDB" id="A0A516Q0S0"/>
<protein>
    <recommendedName>
        <fullName evidence="9">Tryptophan synthase alpha chain</fullName>
        <ecNumber evidence="9">4.2.1.20</ecNumber>
    </recommendedName>
</protein>
<keyword evidence="4 9" id="KW-0028">Amino-acid biosynthesis</keyword>
<keyword evidence="5 9" id="KW-0822">Tryptophan biosynthesis</keyword>
<evidence type="ECO:0000256" key="9">
    <source>
        <dbReference type="HAMAP-Rule" id="MF_00131"/>
    </source>
</evidence>
<dbReference type="OrthoDB" id="9804578at2"/>
<gene>
    <name evidence="9" type="primary">trpA</name>
    <name evidence="12" type="ORF">FOE78_14520</name>
</gene>
<keyword evidence="6 9" id="KW-0057">Aromatic amino acid biosynthesis</keyword>
<evidence type="ECO:0000256" key="10">
    <source>
        <dbReference type="RuleBase" id="RU003662"/>
    </source>
</evidence>
<dbReference type="GO" id="GO:0005829">
    <property type="term" value="C:cytosol"/>
    <property type="evidence" value="ECO:0007669"/>
    <property type="project" value="TreeGrafter"/>
</dbReference>
<dbReference type="PANTHER" id="PTHR43406:SF1">
    <property type="entry name" value="TRYPTOPHAN SYNTHASE ALPHA CHAIN, CHLOROPLASTIC"/>
    <property type="match status" value="1"/>
</dbReference>
<dbReference type="GO" id="GO:0004834">
    <property type="term" value="F:tryptophan synthase activity"/>
    <property type="evidence" value="ECO:0007669"/>
    <property type="project" value="UniProtKB-UniRule"/>
</dbReference>
<dbReference type="HAMAP" id="MF_00131">
    <property type="entry name" value="Trp_synth_alpha"/>
    <property type="match status" value="1"/>
</dbReference>
<name>A0A516Q0S0_9ACTN</name>
<evidence type="ECO:0000256" key="4">
    <source>
        <dbReference type="ARBA" id="ARBA00022605"/>
    </source>
</evidence>
<dbReference type="InterPro" id="IPR002028">
    <property type="entry name" value="Trp_synthase_suA"/>
</dbReference>
<keyword evidence="7 9" id="KW-0456">Lyase</keyword>
<dbReference type="KEGG" id="mik:FOE78_14520"/>
<dbReference type="EMBL" id="CP041692">
    <property type="protein sequence ID" value="QDP96972.1"/>
    <property type="molecule type" value="Genomic_DNA"/>
</dbReference>
<dbReference type="CDD" id="cd04724">
    <property type="entry name" value="Tryptophan_synthase_alpha"/>
    <property type="match status" value="1"/>
</dbReference>
<proteinExistence type="inferred from homology"/>
<dbReference type="Gene3D" id="3.20.20.70">
    <property type="entry name" value="Aldolase class I"/>
    <property type="match status" value="1"/>
</dbReference>
<evidence type="ECO:0000256" key="11">
    <source>
        <dbReference type="SAM" id="MobiDB-lite"/>
    </source>
</evidence>
<evidence type="ECO:0000256" key="5">
    <source>
        <dbReference type="ARBA" id="ARBA00022822"/>
    </source>
</evidence>
<comment type="pathway">
    <text evidence="2 9">Amino-acid biosynthesis; L-tryptophan biosynthesis; L-tryptophan from chorismate: step 5/5.</text>
</comment>
<dbReference type="PROSITE" id="PS00167">
    <property type="entry name" value="TRP_SYNTHASE_ALPHA"/>
    <property type="match status" value="1"/>
</dbReference>
<dbReference type="Proteomes" id="UP000319263">
    <property type="component" value="Chromosome"/>
</dbReference>
<evidence type="ECO:0000256" key="2">
    <source>
        <dbReference type="ARBA" id="ARBA00004733"/>
    </source>
</evidence>